<evidence type="ECO:0000313" key="1">
    <source>
        <dbReference type="EMBL" id="URD89185.1"/>
    </source>
</evidence>
<reference evidence="1" key="1">
    <citation type="submission" date="2022-05" db="EMBL/GenBank/DDBJ databases">
        <title>The Musa troglodytarum L. genome provides insights into the mechanism of non-climacteric behaviour and enrichment of carotenoids.</title>
        <authorList>
            <person name="Wang J."/>
        </authorList>
    </citation>
    <scope>NUCLEOTIDE SEQUENCE</scope>
    <source>
        <tissue evidence="1">Leaf</tissue>
    </source>
</reference>
<organism evidence="1 2">
    <name type="scientific">Musa troglodytarum</name>
    <name type="common">fe'i banana</name>
    <dbReference type="NCBI Taxonomy" id="320322"/>
    <lineage>
        <taxon>Eukaryota</taxon>
        <taxon>Viridiplantae</taxon>
        <taxon>Streptophyta</taxon>
        <taxon>Embryophyta</taxon>
        <taxon>Tracheophyta</taxon>
        <taxon>Spermatophyta</taxon>
        <taxon>Magnoliopsida</taxon>
        <taxon>Liliopsida</taxon>
        <taxon>Zingiberales</taxon>
        <taxon>Musaceae</taxon>
        <taxon>Musa</taxon>
    </lineage>
</organism>
<sequence length="43" mass="4807">MYIAWKLSRFSPKWVIGSGTNLDSSSFQFLLIEVNGEVVSLAD</sequence>
<accession>A0A9E7F3J1</accession>
<name>A0A9E7F3J1_9LILI</name>
<evidence type="ECO:0000313" key="2">
    <source>
        <dbReference type="Proteomes" id="UP001055439"/>
    </source>
</evidence>
<protein>
    <submittedName>
        <fullName evidence="1">Uncharacterized protein</fullName>
    </submittedName>
</protein>
<proteinExistence type="predicted"/>
<dbReference type="AlphaFoldDB" id="A0A9E7F3J1"/>
<gene>
    <name evidence="1" type="ORF">MUK42_31713</name>
</gene>
<keyword evidence="2" id="KW-1185">Reference proteome</keyword>
<dbReference type="EMBL" id="CP097504">
    <property type="protein sequence ID" value="URD89185.1"/>
    <property type="molecule type" value="Genomic_DNA"/>
</dbReference>
<dbReference type="OrthoDB" id="1109846at2759"/>
<dbReference type="Proteomes" id="UP001055439">
    <property type="component" value="Chromosome 2"/>
</dbReference>